<gene>
    <name evidence="1" type="ORF">GUH15_21235</name>
</gene>
<feature type="non-terminal residue" evidence="1">
    <location>
        <position position="91"/>
    </location>
</feature>
<dbReference type="Proteomes" id="UP000653002">
    <property type="component" value="Unassembled WGS sequence"/>
</dbReference>
<evidence type="ECO:0000313" key="1">
    <source>
        <dbReference type="EMBL" id="MBD4338530.1"/>
    </source>
</evidence>
<evidence type="ECO:0000313" key="2">
    <source>
        <dbReference type="Proteomes" id="UP000653002"/>
    </source>
</evidence>
<protein>
    <submittedName>
        <fullName evidence="1">Uncharacterized protein</fullName>
    </submittedName>
</protein>
<comment type="caution">
    <text evidence="1">The sequence shown here is derived from an EMBL/GenBank/DDBJ whole genome shotgun (WGS) entry which is preliminary data.</text>
</comment>
<accession>A0A8I0L410</accession>
<proteinExistence type="predicted"/>
<organism evidence="1 2">
    <name type="scientific">Xanthomonas citri pv. citri</name>
    <dbReference type="NCBI Taxonomy" id="611301"/>
    <lineage>
        <taxon>Bacteria</taxon>
        <taxon>Pseudomonadati</taxon>
        <taxon>Pseudomonadota</taxon>
        <taxon>Gammaproteobacteria</taxon>
        <taxon>Lysobacterales</taxon>
        <taxon>Lysobacteraceae</taxon>
        <taxon>Xanthomonas</taxon>
    </lineage>
</organism>
<feature type="non-terminal residue" evidence="1">
    <location>
        <position position="1"/>
    </location>
</feature>
<dbReference type="EMBL" id="JAABFR010001600">
    <property type="protein sequence ID" value="MBD4338530.1"/>
    <property type="molecule type" value="Genomic_DNA"/>
</dbReference>
<reference evidence="1" key="1">
    <citation type="submission" date="2020-01" db="EMBL/GenBank/DDBJ databases">
        <authorList>
            <person name="Richard D."/>
        </authorList>
    </citation>
    <scope>NUCLEOTIDE SEQUENCE</scope>
    <source>
        <strain evidence="1">JP541</strain>
    </source>
</reference>
<sequence>NEERDYNQSLATVKYAGLTSTVTKGEFNESFNSLAYYYVYYYGYTVDEAASSILDSLAQRKLLILYVRDEIAKSQGVANTTAVADLLNAVE</sequence>
<dbReference type="AlphaFoldDB" id="A0A8I0L410"/>
<name>A0A8I0L410_XANCI</name>